<dbReference type="SUPFAM" id="SSF49785">
    <property type="entry name" value="Galactose-binding domain-like"/>
    <property type="match status" value="1"/>
</dbReference>
<name>A0ABV6YZX7_UNCC1</name>
<evidence type="ECO:0000313" key="1">
    <source>
        <dbReference type="EMBL" id="MFC1851757.1"/>
    </source>
</evidence>
<dbReference type="Gene3D" id="2.60.120.260">
    <property type="entry name" value="Galactose-binding domain-like"/>
    <property type="match status" value="1"/>
</dbReference>
<keyword evidence="2" id="KW-1185">Reference proteome</keyword>
<sequence>MRKRIIKQDPAGASPPAERWLDLEHLAQVELTSENPSYPIEAALSPGAASEWRADRPGEQTIRLLFDRPQQIRRVYLVFQENEQERTHEFVLRWSSDGGHSFREIVRQQYNFNPSDTTQEVEDLTLELHGVTTIELTIIPDISGRDVRASVAQLLLA</sequence>
<accession>A0ABV6YZX7</accession>
<dbReference type="InterPro" id="IPR008979">
    <property type="entry name" value="Galactose-bd-like_sf"/>
</dbReference>
<proteinExistence type="predicted"/>
<reference evidence="1 2" key="1">
    <citation type="submission" date="2024-09" db="EMBL/GenBank/DDBJ databases">
        <title>Laminarin stimulates single cell rates of sulfate reduction while oxygen inhibits transcriptomic activity in coastal marine sediment.</title>
        <authorList>
            <person name="Lindsay M."/>
            <person name="Orcutt B."/>
            <person name="Emerson D."/>
            <person name="Stepanauskas R."/>
            <person name="D'Angelo T."/>
        </authorList>
    </citation>
    <scope>NUCLEOTIDE SEQUENCE [LARGE SCALE GENOMIC DNA]</scope>
    <source>
        <strain evidence="1">SAG AM-311-K15</strain>
    </source>
</reference>
<dbReference type="Proteomes" id="UP001594351">
    <property type="component" value="Unassembled WGS sequence"/>
</dbReference>
<dbReference type="EMBL" id="JBHPBY010000222">
    <property type="protein sequence ID" value="MFC1851757.1"/>
    <property type="molecule type" value="Genomic_DNA"/>
</dbReference>
<evidence type="ECO:0000313" key="2">
    <source>
        <dbReference type="Proteomes" id="UP001594351"/>
    </source>
</evidence>
<gene>
    <name evidence="1" type="ORF">ACFL27_16320</name>
</gene>
<organism evidence="1 2">
    <name type="scientific">candidate division CSSED10-310 bacterium</name>
    <dbReference type="NCBI Taxonomy" id="2855610"/>
    <lineage>
        <taxon>Bacteria</taxon>
        <taxon>Bacteria division CSSED10-310</taxon>
    </lineage>
</organism>
<comment type="caution">
    <text evidence="1">The sequence shown here is derived from an EMBL/GenBank/DDBJ whole genome shotgun (WGS) entry which is preliminary data.</text>
</comment>
<evidence type="ECO:0008006" key="3">
    <source>
        <dbReference type="Google" id="ProtNLM"/>
    </source>
</evidence>
<protein>
    <recommendedName>
        <fullName evidence="3">Carbohydrate-binding protein</fullName>
    </recommendedName>
</protein>